<dbReference type="PANTHER" id="PTHR42470">
    <property type="entry name" value="VAST DOMAIN-CONTAINING PROTEIN"/>
    <property type="match status" value="1"/>
</dbReference>
<evidence type="ECO:0000313" key="3">
    <source>
        <dbReference type="Proteomes" id="UP001172101"/>
    </source>
</evidence>
<dbReference type="Pfam" id="PF25545">
    <property type="entry name" value="DUF7924"/>
    <property type="match status" value="1"/>
</dbReference>
<evidence type="ECO:0000313" key="2">
    <source>
        <dbReference type="EMBL" id="KAK0722679.1"/>
    </source>
</evidence>
<protein>
    <recommendedName>
        <fullName evidence="1">DUF7924 domain-containing protein</fullName>
    </recommendedName>
</protein>
<dbReference type="Proteomes" id="UP001172101">
    <property type="component" value="Unassembled WGS sequence"/>
</dbReference>
<reference evidence="2" key="1">
    <citation type="submission" date="2023-06" db="EMBL/GenBank/DDBJ databases">
        <title>Genome-scale phylogeny and comparative genomics of the fungal order Sordariales.</title>
        <authorList>
            <consortium name="Lawrence Berkeley National Laboratory"/>
            <person name="Hensen N."/>
            <person name="Bonometti L."/>
            <person name="Westerberg I."/>
            <person name="Brannstrom I.O."/>
            <person name="Guillou S."/>
            <person name="Cros-Aarteil S."/>
            <person name="Calhoun S."/>
            <person name="Haridas S."/>
            <person name="Kuo A."/>
            <person name="Mondo S."/>
            <person name="Pangilinan J."/>
            <person name="Riley R."/>
            <person name="LaButti K."/>
            <person name="Andreopoulos B."/>
            <person name="Lipzen A."/>
            <person name="Chen C."/>
            <person name="Yanf M."/>
            <person name="Daum C."/>
            <person name="Ng V."/>
            <person name="Clum A."/>
            <person name="Steindorff A."/>
            <person name="Ohm R."/>
            <person name="Martin F."/>
            <person name="Silar P."/>
            <person name="Natvig D."/>
            <person name="Lalanne C."/>
            <person name="Gautier V."/>
            <person name="Ament-velasquez S.L."/>
            <person name="Kruys A."/>
            <person name="Hutchinson M.I."/>
            <person name="Powell A.J."/>
            <person name="Barry K."/>
            <person name="Miller A.N."/>
            <person name="Grigoriev I.V."/>
            <person name="Debuchy R."/>
            <person name="Gladieux P."/>
            <person name="Thoren M.H."/>
            <person name="Johannesson H."/>
        </authorList>
    </citation>
    <scope>NUCLEOTIDE SEQUENCE</scope>
    <source>
        <strain evidence="2">SMH2392-1A</strain>
    </source>
</reference>
<feature type="domain" description="DUF7924" evidence="1">
    <location>
        <begin position="57"/>
        <end position="271"/>
    </location>
</feature>
<sequence>YRQNNLALNNIYIQPSAAPLPDVVSSHMDTVRAKRDSPGLSSDEMNQVVGHLDLLAEGCDEDDVVTFLNDTIFPNSKLTRPMDLPSSALMSQHLVPSNPVSPYRVTQPEPDRLYGYSGNPNAAFTQPQLLAQATLHPKIPHHSAATSQGLRFPFFAIEFKAAGGTRGDLWVATNQCAGASAACLNAVEQLNTSLREYSAQSVDNLAYCIAIDNNVAQLYISWKEGNLNYYLQRVDAFLLSSPEHFKNFRNHVRNILDWGKDGRLTRIGDALDII</sequence>
<comment type="caution">
    <text evidence="2">The sequence shown here is derived from an EMBL/GenBank/DDBJ whole genome shotgun (WGS) entry which is preliminary data.</text>
</comment>
<dbReference type="InterPro" id="IPR057684">
    <property type="entry name" value="DUF7924"/>
</dbReference>
<dbReference type="PANTHER" id="PTHR42470:SF1">
    <property type="entry name" value="VAST DOMAIN-CONTAINING PROTEIN"/>
    <property type="match status" value="1"/>
</dbReference>
<feature type="non-terminal residue" evidence="2">
    <location>
        <position position="1"/>
    </location>
</feature>
<name>A0AA40AVF0_9PEZI</name>
<dbReference type="RefSeq" id="XP_060298603.1">
    <property type="nucleotide sequence ID" value="XM_060435714.1"/>
</dbReference>
<evidence type="ECO:0000259" key="1">
    <source>
        <dbReference type="Pfam" id="PF25545"/>
    </source>
</evidence>
<gene>
    <name evidence="2" type="ORF">B0T26DRAFT_600180</name>
</gene>
<organism evidence="2 3">
    <name type="scientific">Lasiosphaeria miniovina</name>
    <dbReference type="NCBI Taxonomy" id="1954250"/>
    <lineage>
        <taxon>Eukaryota</taxon>
        <taxon>Fungi</taxon>
        <taxon>Dikarya</taxon>
        <taxon>Ascomycota</taxon>
        <taxon>Pezizomycotina</taxon>
        <taxon>Sordariomycetes</taxon>
        <taxon>Sordariomycetidae</taxon>
        <taxon>Sordariales</taxon>
        <taxon>Lasiosphaeriaceae</taxon>
        <taxon>Lasiosphaeria</taxon>
    </lineage>
</organism>
<dbReference type="AlphaFoldDB" id="A0AA40AVF0"/>
<keyword evidence="3" id="KW-1185">Reference proteome</keyword>
<feature type="non-terminal residue" evidence="2">
    <location>
        <position position="274"/>
    </location>
</feature>
<accession>A0AA40AVF0</accession>
<dbReference type="EMBL" id="JAUIRO010000003">
    <property type="protein sequence ID" value="KAK0722679.1"/>
    <property type="molecule type" value="Genomic_DNA"/>
</dbReference>
<dbReference type="GeneID" id="85318984"/>
<proteinExistence type="predicted"/>